<dbReference type="Pfam" id="PF01841">
    <property type="entry name" value="Transglut_core"/>
    <property type="match status" value="1"/>
</dbReference>
<sequence>MKAQNFELGKVSLAELQEKVHPKDSSAVAAVLFEKGKNSFEYSQEKGFVMITEIKARIKIYKKEGYEWANKSIRYYTVNDAKETVSFSDATTYNLVNDKIEKTKLKSDGEFDEVLNKYWGQKKITMPNIKQGSVIEFKYTIRSVRTGSPRDWYFQSSIPVNYSEYKNYVPEYFIYNANLKGFIRPVVTVENGRNSITLNSKERTTSNRVTQTSFSSDKIDYLETRTTYLAQNMPAMKEESFVNNIDNYTSSLVQELAMTKYPGEPLNAYSTNWNAVVKTIYNYDDFGPELNKTGYFEEDLKAVLAGLNTAEEKITAILQYVKSTVKWNDYYGYSCNDGVKQAYKNKTGNVAEINLMLTAMLRHAGLTANPVLVSTRSNGIALFPNRTAFNYVIAAVENGTDVVLLDATDKFSSPNVLPFRDLNWLGRLIRKDGTSSEVDLMPKQTSNDVITMNYAVNDKGEVVGKLRRQRTDHNAMIFRSNVKDLKEEAYLEKFENENDKIEVSDYLRANENDLKLPLIETISFTGANSSEILGGKIYIKPMLSFSQGNNPFKQEIREYPVDFGFPFLDKYAINLQIPAGYKVESFPASASILMEDGLGSFKFLTSLSGDSIQVSILSQINRPIISAEYYPALKEFYQKMMEKENEKIVLSKI</sequence>
<evidence type="ECO:0000313" key="4">
    <source>
        <dbReference type="Proteomes" id="UP000294644"/>
    </source>
</evidence>
<keyword evidence="4" id="KW-1185">Reference proteome</keyword>
<dbReference type="InterPro" id="IPR024618">
    <property type="entry name" value="DUF3857"/>
</dbReference>
<evidence type="ECO:0000259" key="2">
    <source>
        <dbReference type="Pfam" id="PF12969"/>
    </source>
</evidence>
<dbReference type="Gene3D" id="2.60.120.1130">
    <property type="match status" value="1"/>
</dbReference>
<dbReference type="InterPro" id="IPR002931">
    <property type="entry name" value="Transglutaminase-like"/>
</dbReference>
<comment type="caution">
    <text evidence="3">The sequence shown here is derived from an EMBL/GenBank/DDBJ whole genome shotgun (WGS) entry which is preliminary data.</text>
</comment>
<dbReference type="Gene3D" id="2.60.40.3140">
    <property type="match status" value="1"/>
</dbReference>
<dbReference type="Pfam" id="PF12969">
    <property type="entry name" value="DUF3857"/>
    <property type="match status" value="1"/>
</dbReference>
<dbReference type="Gene3D" id="3.10.620.30">
    <property type="match status" value="1"/>
</dbReference>
<dbReference type="Proteomes" id="UP000294644">
    <property type="component" value="Unassembled WGS sequence"/>
</dbReference>
<protein>
    <submittedName>
        <fullName evidence="3">DUF3857 domain-containing protein</fullName>
    </submittedName>
</protein>
<organism evidence="3 4">
    <name type="scientific">Flavobacterium sandaracinum</name>
    <dbReference type="NCBI Taxonomy" id="2541733"/>
    <lineage>
        <taxon>Bacteria</taxon>
        <taxon>Pseudomonadati</taxon>
        <taxon>Bacteroidota</taxon>
        <taxon>Flavobacteriia</taxon>
        <taxon>Flavobacteriales</taxon>
        <taxon>Flavobacteriaceae</taxon>
        <taxon>Flavobacterium</taxon>
    </lineage>
</organism>
<proteinExistence type="predicted"/>
<feature type="domain" description="DUF3857" evidence="2">
    <location>
        <begin position="54"/>
        <end position="199"/>
    </location>
</feature>
<name>A0A4R5CSY7_9FLAO</name>
<dbReference type="EMBL" id="SMFN01000011">
    <property type="protein sequence ID" value="TDE03732.1"/>
    <property type="molecule type" value="Genomic_DNA"/>
</dbReference>
<reference evidence="3 4" key="1">
    <citation type="submission" date="2019-03" db="EMBL/GenBank/DDBJ databases">
        <title>Flavobacterium LB-D12 sp. nov., isolated from arctic soil.</title>
        <authorList>
            <person name="Chaudhary D.K."/>
        </authorList>
    </citation>
    <scope>NUCLEOTIDE SEQUENCE [LARGE SCALE GENOMIC DNA]</scope>
    <source>
        <strain evidence="3 4">LB-D12</strain>
    </source>
</reference>
<evidence type="ECO:0000313" key="3">
    <source>
        <dbReference type="EMBL" id="TDE03732.1"/>
    </source>
</evidence>
<gene>
    <name evidence="3" type="ORF">E0F91_10335</name>
</gene>
<evidence type="ECO:0000259" key="1">
    <source>
        <dbReference type="Pfam" id="PF01841"/>
    </source>
</evidence>
<dbReference type="AlphaFoldDB" id="A0A4R5CSY7"/>
<dbReference type="OrthoDB" id="98874at2"/>
<accession>A0A4R5CSY7</accession>
<feature type="domain" description="Transglutaminase-like" evidence="1">
    <location>
        <begin position="304"/>
        <end position="377"/>
    </location>
</feature>